<sequence length="77" mass="9217">MRGEGVQLGFTTDPDYRRRKHNRDILPNPYTQQRIAHLSANSLNKYTFNIHKRNKIRQNMNFLILKLADINKNKYLC</sequence>
<evidence type="ECO:0000313" key="2">
    <source>
        <dbReference type="EMBL" id="RGK89865.1"/>
    </source>
</evidence>
<protein>
    <submittedName>
        <fullName evidence="2">Uncharacterized protein</fullName>
    </submittedName>
</protein>
<dbReference type="AlphaFoldDB" id="A0A3E4Q995"/>
<reference evidence="2 3" key="1">
    <citation type="submission" date="2018-08" db="EMBL/GenBank/DDBJ databases">
        <title>A genome reference for cultivated species of the human gut microbiota.</title>
        <authorList>
            <person name="Zou Y."/>
            <person name="Xue W."/>
            <person name="Luo G."/>
        </authorList>
    </citation>
    <scope>NUCLEOTIDE SEQUENCE [LARGE SCALE GENOMIC DNA]</scope>
    <source>
        <strain evidence="2 3">TF09-12</strain>
    </source>
</reference>
<gene>
    <name evidence="2" type="ORF">DXC89_11560</name>
</gene>
<feature type="region of interest" description="Disordered" evidence="1">
    <location>
        <begin position="1"/>
        <end position="27"/>
    </location>
</feature>
<dbReference type="EMBL" id="QSRD01000168">
    <property type="protein sequence ID" value="RGK89865.1"/>
    <property type="molecule type" value="Genomic_DNA"/>
</dbReference>
<proteinExistence type="predicted"/>
<evidence type="ECO:0000313" key="3">
    <source>
        <dbReference type="Proteomes" id="UP000260835"/>
    </source>
</evidence>
<evidence type="ECO:0000256" key="1">
    <source>
        <dbReference type="SAM" id="MobiDB-lite"/>
    </source>
</evidence>
<name>A0A3E4Q995_9BACT</name>
<comment type="caution">
    <text evidence="2">The sequence shown here is derived from an EMBL/GenBank/DDBJ whole genome shotgun (WGS) entry which is preliminary data.</text>
</comment>
<accession>A0A3E4Q995</accession>
<organism evidence="2 3">
    <name type="scientific">Prevotella disiens</name>
    <dbReference type="NCBI Taxonomy" id="28130"/>
    <lineage>
        <taxon>Bacteria</taxon>
        <taxon>Pseudomonadati</taxon>
        <taxon>Bacteroidota</taxon>
        <taxon>Bacteroidia</taxon>
        <taxon>Bacteroidales</taxon>
        <taxon>Prevotellaceae</taxon>
        <taxon>Prevotella</taxon>
    </lineage>
</organism>
<dbReference type="Proteomes" id="UP000260835">
    <property type="component" value="Unassembled WGS sequence"/>
</dbReference>